<evidence type="ECO:0000256" key="3">
    <source>
        <dbReference type="ARBA" id="ARBA00022741"/>
    </source>
</evidence>
<keyword evidence="5" id="KW-0346">Stress response</keyword>
<keyword evidence="9" id="KW-1185">Reference proteome</keyword>
<evidence type="ECO:0000256" key="5">
    <source>
        <dbReference type="ARBA" id="ARBA00023016"/>
    </source>
</evidence>
<dbReference type="InterPro" id="IPR036890">
    <property type="entry name" value="HATPase_C_sf"/>
</dbReference>
<proteinExistence type="inferred from homology"/>
<dbReference type="Pfam" id="PF13589">
    <property type="entry name" value="HATPase_c_3"/>
    <property type="match status" value="1"/>
</dbReference>
<accession>A0A7J8FRV1</accession>
<keyword evidence="3" id="KW-0547">Nucleotide-binding</keyword>
<dbReference type="Pfam" id="PF00183">
    <property type="entry name" value="HSP90"/>
    <property type="match status" value="1"/>
</dbReference>
<evidence type="ECO:0000256" key="1">
    <source>
        <dbReference type="ARBA" id="ARBA00008239"/>
    </source>
</evidence>
<reference evidence="8 9" key="1">
    <citation type="journal article" date="2020" name="Nature">
        <title>Six reference-quality genomes reveal evolution of bat adaptations.</title>
        <authorList>
            <person name="Jebb D."/>
            <person name="Huang Z."/>
            <person name="Pippel M."/>
            <person name="Hughes G.M."/>
            <person name="Lavrichenko K."/>
            <person name="Devanna P."/>
            <person name="Winkler S."/>
            <person name="Jermiin L.S."/>
            <person name="Skirmuntt E.C."/>
            <person name="Katzourakis A."/>
            <person name="Burkitt-Gray L."/>
            <person name="Ray D.A."/>
            <person name="Sullivan K.A.M."/>
            <person name="Roscito J.G."/>
            <person name="Kirilenko B.M."/>
            <person name="Davalos L.M."/>
            <person name="Corthals A.P."/>
            <person name="Power M.L."/>
            <person name="Jones G."/>
            <person name="Ransome R.D."/>
            <person name="Dechmann D.K.N."/>
            <person name="Locatelli A.G."/>
            <person name="Puechmaille S.J."/>
            <person name="Fedrigo O."/>
            <person name="Jarvis E.D."/>
            <person name="Hiller M."/>
            <person name="Vernes S.C."/>
            <person name="Myers E.W."/>
            <person name="Teeling E.C."/>
        </authorList>
    </citation>
    <scope>NUCLEOTIDE SEQUENCE [LARGE SCALE GENOMIC DNA]</scope>
    <source>
        <strain evidence="8">MMolMol1</strain>
        <tissue evidence="8">Muscle</tissue>
    </source>
</reference>
<dbReference type="FunFam" id="3.30.565.10:FF:000357">
    <property type="entry name" value="Heat shock protein HSP 90-beta"/>
    <property type="match status" value="1"/>
</dbReference>
<dbReference type="EMBL" id="JACASF010000011">
    <property type="protein sequence ID" value="KAF6450474.1"/>
    <property type="molecule type" value="Genomic_DNA"/>
</dbReference>
<organism evidence="8 9">
    <name type="scientific">Molossus molossus</name>
    <name type="common">Pallas' mastiff bat</name>
    <name type="synonym">Vespertilio molossus</name>
    <dbReference type="NCBI Taxonomy" id="27622"/>
    <lineage>
        <taxon>Eukaryota</taxon>
        <taxon>Metazoa</taxon>
        <taxon>Chordata</taxon>
        <taxon>Craniata</taxon>
        <taxon>Vertebrata</taxon>
        <taxon>Euteleostomi</taxon>
        <taxon>Mammalia</taxon>
        <taxon>Eutheria</taxon>
        <taxon>Laurasiatheria</taxon>
        <taxon>Chiroptera</taxon>
        <taxon>Yangochiroptera</taxon>
        <taxon>Molossidae</taxon>
        <taxon>Molossus</taxon>
    </lineage>
</organism>
<dbReference type="GO" id="GO:0051082">
    <property type="term" value="F:unfolded protein binding"/>
    <property type="evidence" value="ECO:0007669"/>
    <property type="project" value="InterPro"/>
</dbReference>
<dbReference type="AlphaFoldDB" id="A0A7J8FRV1"/>
<evidence type="ECO:0008006" key="10">
    <source>
        <dbReference type="Google" id="ProtNLM"/>
    </source>
</evidence>
<dbReference type="PRINTS" id="PR00775">
    <property type="entry name" value="HEATSHOCK90"/>
</dbReference>
<dbReference type="GO" id="GO:0016887">
    <property type="term" value="F:ATP hydrolysis activity"/>
    <property type="evidence" value="ECO:0007669"/>
    <property type="project" value="InterPro"/>
</dbReference>
<feature type="compositionally biased region" description="Basic and acidic residues" evidence="7">
    <location>
        <begin position="221"/>
        <end position="232"/>
    </location>
</feature>
<keyword evidence="6" id="KW-0143">Chaperone</keyword>
<dbReference type="GO" id="GO:0140662">
    <property type="term" value="F:ATP-dependent protein folding chaperone"/>
    <property type="evidence" value="ECO:0007669"/>
    <property type="project" value="InterPro"/>
</dbReference>
<evidence type="ECO:0000313" key="9">
    <source>
        <dbReference type="Proteomes" id="UP000550707"/>
    </source>
</evidence>
<name>A0A7J8FRV1_MOLMO</name>
<comment type="similarity">
    <text evidence="1">Belongs to the heat shock protein 90 family.</text>
</comment>
<dbReference type="InterPro" id="IPR001404">
    <property type="entry name" value="Hsp90_fam"/>
</dbReference>
<keyword evidence="2" id="KW-0963">Cytoplasm</keyword>
<dbReference type="PANTHER" id="PTHR11528">
    <property type="entry name" value="HEAT SHOCK PROTEIN 90 FAMILY MEMBER"/>
    <property type="match status" value="1"/>
</dbReference>
<evidence type="ECO:0000256" key="4">
    <source>
        <dbReference type="ARBA" id="ARBA00022840"/>
    </source>
</evidence>
<comment type="caution">
    <text evidence="8">The sequence shown here is derived from an EMBL/GenBank/DDBJ whole genome shotgun (WGS) entry which is preliminary data.</text>
</comment>
<evidence type="ECO:0000313" key="8">
    <source>
        <dbReference type="EMBL" id="KAF6450474.1"/>
    </source>
</evidence>
<gene>
    <name evidence="8" type="ORF">HJG59_008358</name>
</gene>
<dbReference type="SUPFAM" id="SSF55874">
    <property type="entry name" value="ATPase domain of HSP90 chaperone/DNA topoisomerase II/histidine kinase"/>
    <property type="match status" value="1"/>
</dbReference>
<dbReference type="GO" id="GO:0005524">
    <property type="term" value="F:ATP binding"/>
    <property type="evidence" value="ECO:0007669"/>
    <property type="project" value="UniProtKB-KW"/>
</dbReference>
<dbReference type="InParanoid" id="A0A7J8FRV1"/>
<evidence type="ECO:0000256" key="7">
    <source>
        <dbReference type="SAM" id="MobiDB-lite"/>
    </source>
</evidence>
<protein>
    <recommendedName>
        <fullName evidence="10">Heat shock protein 90 alpha family class B member 1</fullName>
    </recommendedName>
</protein>
<feature type="region of interest" description="Disordered" evidence="7">
    <location>
        <begin position="221"/>
        <end position="266"/>
    </location>
</feature>
<sequence length="287" mass="31980">MSTPVLKENVGCVPQYLLKIQYELLSHPCADCLWFVSQIQSLHCLELGSLHLQDARGSGAPWRGGGGDFAFQAKISQLISLIINTFYSTKEIFLQELISNASDALGKVCYETLTDPSKMNSGKDLKIDIIPSPQERTLTLVDTGIGMTKADFINNLGIIAKSGTKAFMEALQAGTDISVIGQFGVGFYSAYFMTEKVIVITKHNVDEQYAWESSAGCSFTVDDKAEEEKGEKEEEDKDDEEKPKIEDVGSDEEDDSAKDKKKKTKKIKEKYIDHEELNKTKPIWTRN</sequence>
<evidence type="ECO:0000256" key="2">
    <source>
        <dbReference type="ARBA" id="ARBA00022490"/>
    </source>
</evidence>
<dbReference type="Gene3D" id="3.30.565.10">
    <property type="entry name" value="Histidine kinase-like ATPase, C-terminal domain"/>
    <property type="match status" value="1"/>
</dbReference>
<evidence type="ECO:0000256" key="6">
    <source>
        <dbReference type="ARBA" id="ARBA00023186"/>
    </source>
</evidence>
<dbReference type="InterPro" id="IPR020575">
    <property type="entry name" value="Hsp90_N"/>
</dbReference>
<dbReference type="CDD" id="cd16927">
    <property type="entry name" value="HATPase_Hsp90-like"/>
    <property type="match status" value="1"/>
</dbReference>
<keyword evidence="4" id="KW-0067">ATP-binding</keyword>
<dbReference type="Proteomes" id="UP000550707">
    <property type="component" value="Unassembled WGS sequence"/>
</dbReference>